<evidence type="ECO:0000256" key="1">
    <source>
        <dbReference type="SAM" id="MobiDB-lite"/>
    </source>
</evidence>
<accession>A0A8J4T2H5</accession>
<proteinExistence type="predicted"/>
<comment type="caution">
    <text evidence="2">The sequence shown here is derived from an EMBL/GenBank/DDBJ whole genome shotgun (WGS) entry which is preliminary data.</text>
</comment>
<dbReference type="AlphaFoldDB" id="A0A8J4T2H5"/>
<dbReference type="EMBL" id="QNUK01001173">
    <property type="protein sequence ID" value="KAF5886527.1"/>
    <property type="molecule type" value="Genomic_DNA"/>
</dbReference>
<sequence length="72" mass="7727">MDAAGDINVREALVSHARVLNELRQDVAQIRMEMVRQRRNLNLSAPGPHGKDKGPGLPCHELASGPTSSGLS</sequence>
<feature type="region of interest" description="Disordered" evidence="1">
    <location>
        <begin position="39"/>
        <end position="72"/>
    </location>
</feature>
<evidence type="ECO:0000313" key="2">
    <source>
        <dbReference type="EMBL" id="KAF5886527.1"/>
    </source>
</evidence>
<keyword evidence="3" id="KW-1185">Reference proteome</keyword>
<evidence type="ECO:0000313" key="3">
    <source>
        <dbReference type="Proteomes" id="UP000727407"/>
    </source>
</evidence>
<name>A0A8J4T2H5_CLAMG</name>
<protein>
    <submittedName>
        <fullName evidence="2">Uncharacterized protein</fullName>
    </submittedName>
</protein>
<organism evidence="2 3">
    <name type="scientific">Clarias magur</name>
    <name type="common">Asian catfish</name>
    <name type="synonym">Macropteronotus magur</name>
    <dbReference type="NCBI Taxonomy" id="1594786"/>
    <lineage>
        <taxon>Eukaryota</taxon>
        <taxon>Metazoa</taxon>
        <taxon>Chordata</taxon>
        <taxon>Craniata</taxon>
        <taxon>Vertebrata</taxon>
        <taxon>Euteleostomi</taxon>
        <taxon>Actinopterygii</taxon>
        <taxon>Neopterygii</taxon>
        <taxon>Teleostei</taxon>
        <taxon>Ostariophysi</taxon>
        <taxon>Siluriformes</taxon>
        <taxon>Clariidae</taxon>
        <taxon>Clarias</taxon>
    </lineage>
</organism>
<reference evidence="2" key="1">
    <citation type="submission" date="2020-07" db="EMBL/GenBank/DDBJ databases">
        <title>Clarias magur genome sequencing, assembly and annotation.</title>
        <authorList>
            <person name="Kushwaha B."/>
            <person name="Kumar R."/>
            <person name="Das P."/>
            <person name="Joshi C.G."/>
            <person name="Kumar D."/>
            <person name="Nagpure N.S."/>
            <person name="Pandey M."/>
            <person name="Agarwal S."/>
            <person name="Srivastava S."/>
            <person name="Singh M."/>
            <person name="Sahoo L."/>
            <person name="Jayasankar P."/>
            <person name="Meher P.K."/>
            <person name="Koringa P.G."/>
            <person name="Iquebal M.A."/>
            <person name="Das S.P."/>
            <person name="Bit A."/>
            <person name="Patnaik S."/>
            <person name="Patel N."/>
            <person name="Shah T.M."/>
            <person name="Hinsu A."/>
            <person name="Jena J.K."/>
        </authorList>
    </citation>
    <scope>NUCLEOTIDE SEQUENCE</scope>
    <source>
        <strain evidence="2">CIFAMagur01</strain>
        <tissue evidence="2">Testis</tissue>
    </source>
</reference>
<gene>
    <name evidence="2" type="ORF">DAT39_022499</name>
</gene>
<dbReference type="Proteomes" id="UP000727407">
    <property type="component" value="Unassembled WGS sequence"/>
</dbReference>